<feature type="region of interest" description="Disordered" evidence="1">
    <location>
        <begin position="591"/>
        <end position="613"/>
    </location>
</feature>
<evidence type="ECO:0000313" key="3">
    <source>
        <dbReference type="Proteomes" id="UP001642484"/>
    </source>
</evidence>
<proteinExistence type="predicted"/>
<comment type="caution">
    <text evidence="2">The sequence shown here is derived from an EMBL/GenBank/DDBJ whole genome shotgun (WGS) entry which is preliminary data.</text>
</comment>
<sequence>MEADRHGALIGGLYSNTARQTEFEISTLRSHCKFDDENVLQDTPRVRRKKSKSKVSRLQQESSCNRLTKTIGQLRVEMAMRAKADEVMRLKQAHAKEAGSETASSGGAGDLARAIQEKIGQKLAAERQAQESPTSPKSPKKLGRMETSSFVSTGIYDGPWSSKFTASKSPGALNRWKSDQRPDPAWYKVQYNMVHGRPRVPDFGERARHRSAPLALCDHAPTSPKQAQGTFGLTSIDVDMDDDWRYDDIKMQPEGAGGSYIAKALNWDQYNNLRVGRHPQLHFNRVTEPAKDLHLQDIKAYPKQRFPEWDFTKSLGRRPLAENDVAAPGKYEVNYSAVRGKVPSGVSYDRALPRELADGLLGHFALQAVLHPDAKRFPGGVRFDTSTAKDFIRHRITNVNDFDKELSRPPLRAPAEYHDTSDPVACEVTLRRQMNYNADVADLCVAHRRDMAPEYDHMLPRGKASVQGLRALQTDVGVRGSVGLGFIETTGQRTLPVEQLEGRNSNAAYHRGDVGPKFDHRTLFEALCLETNFTQGHPIVHGDFEKKPPPLKKAKVEAEFKRQAVKGFTKGVKGLPEKPPEARGAFRRVRSLPQVGPPVVRRAPPPPEEGTEDWSKLLRGLRGLKSHSSPELLV</sequence>
<protein>
    <submittedName>
        <fullName evidence="2">Uncharacterized protein</fullName>
    </submittedName>
</protein>
<reference evidence="2 3" key="1">
    <citation type="submission" date="2024-02" db="EMBL/GenBank/DDBJ databases">
        <authorList>
            <person name="Chen Y."/>
            <person name="Shah S."/>
            <person name="Dougan E. K."/>
            <person name="Thang M."/>
            <person name="Chan C."/>
        </authorList>
    </citation>
    <scope>NUCLEOTIDE SEQUENCE [LARGE SCALE GENOMIC DNA]</scope>
</reference>
<dbReference type="Proteomes" id="UP001642484">
    <property type="component" value="Unassembled WGS sequence"/>
</dbReference>
<dbReference type="EMBL" id="CAXAMN010022184">
    <property type="protein sequence ID" value="CAK9067192.1"/>
    <property type="molecule type" value="Genomic_DNA"/>
</dbReference>
<accession>A0ABP0NVI9</accession>
<organism evidence="2 3">
    <name type="scientific">Durusdinium trenchii</name>
    <dbReference type="NCBI Taxonomy" id="1381693"/>
    <lineage>
        <taxon>Eukaryota</taxon>
        <taxon>Sar</taxon>
        <taxon>Alveolata</taxon>
        <taxon>Dinophyceae</taxon>
        <taxon>Suessiales</taxon>
        <taxon>Symbiodiniaceae</taxon>
        <taxon>Durusdinium</taxon>
    </lineage>
</organism>
<gene>
    <name evidence="2" type="ORF">CCMP2556_LOCUS33015</name>
</gene>
<name>A0ABP0NVI9_9DINO</name>
<evidence type="ECO:0000256" key="1">
    <source>
        <dbReference type="SAM" id="MobiDB-lite"/>
    </source>
</evidence>
<feature type="region of interest" description="Disordered" evidence="1">
    <location>
        <begin position="121"/>
        <end position="145"/>
    </location>
</feature>
<feature type="compositionally biased region" description="Low complexity" evidence="1">
    <location>
        <begin position="593"/>
        <end position="602"/>
    </location>
</feature>
<evidence type="ECO:0000313" key="2">
    <source>
        <dbReference type="EMBL" id="CAK9067192.1"/>
    </source>
</evidence>
<keyword evidence="3" id="KW-1185">Reference proteome</keyword>